<dbReference type="InterPro" id="IPR029060">
    <property type="entry name" value="PIN-like_dom_sf"/>
</dbReference>
<dbReference type="InterPro" id="IPR052919">
    <property type="entry name" value="TA_system_RNase"/>
</dbReference>
<gene>
    <name evidence="1" type="ORF">HDF16_001027</name>
</gene>
<proteinExistence type="predicted"/>
<protein>
    <submittedName>
        <fullName evidence="1">PIN domain nuclease of toxin-antitoxin system</fullName>
    </submittedName>
</protein>
<name>A0A7W8E1Z4_9BACT</name>
<dbReference type="SUPFAM" id="SSF88723">
    <property type="entry name" value="PIN domain-like"/>
    <property type="match status" value="1"/>
</dbReference>
<dbReference type="InterPro" id="IPR041705">
    <property type="entry name" value="PIN_Sll0205"/>
</dbReference>
<evidence type="ECO:0000313" key="1">
    <source>
        <dbReference type="EMBL" id="MBB5056358.1"/>
    </source>
</evidence>
<dbReference type="PANTHER" id="PTHR36173">
    <property type="entry name" value="RIBONUCLEASE VAPC16-RELATED"/>
    <property type="match status" value="1"/>
</dbReference>
<dbReference type="Proteomes" id="UP000540989">
    <property type="component" value="Unassembled WGS sequence"/>
</dbReference>
<dbReference type="EMBL" id="JACHIP010000001">
    <property type="protein sequence ID" value="MBB5056358.1"/>
    <property type="molecule type" value="Genomic_DNA"/>
</dbReference>
<dbReference type="AlphaFoldDB" id="A0A7W8E1Z4"/>
<organism evidence="1 2">
    <name type="scientific">Granulicella aggregans</name>
    <dbReference type="NCBI Taxonomy" id="474949"/>
    <lineage>
        <taxon>Bacteria</taxon>
        <taxon>Pseudomonadati</taxon>
        <taxon>Acidobacteriota</taxon>
        <taxon>Terriglobia</taxon>
        <taxon>Terriglobales</taxon>
        <taxon>Acidobacteriaceae</taxon>
        <taxon>Granulicella</taxon>
    </lineage>
</organism>
<keyword evidence="2" id="KW-1185">Reference proteome</keyword>
<comment type="caution">
    <text evidence="1">The sequence shown here is derived from an EMBL/GenBank/DDBJ whole genome shotgun (WGS) entry which is preliminary data.</text>
</comment>
<accession>A0A7W8E1Z4</accession>
<sequence>MSDERRSAHDVGRDLRLLLDSHAVFWSLYEPEKLPDLARESISDEENEVFISLATVWELSNKAGAGRLPIGGSTVAKMVERMDQLVDAFLPITSKDITASAPCPDTTAIRSIGC</sequence>
<dbReference type="PANTHER" id="PTHR36173:SF2">
    <property type="entry name" value="RIBONUCLEASE VAPC16"/>
    <property type="match status" value="1"/>
</dbReference>
<reference evidence="1 2" key="1">
    <citation type="submission" date="2020-08" db="EMBL/GenBank/DDBJ databases">
        <title>Genomic Encyclopedia of Type Strains, Phase IV (KMG-V): Genome sequencing to study the core and pangenomes of soil and plant-associated prokaryotes.</title>
        <authorList>
            <person name="Whitman W."/>
        </authorList>
    </citation>
    <scope>NUCLEOTIDE SEQUENCE [LARGE SCALE GENOMIC DNA]</scope>
    <source>
        <strain evidence="1 2">M8UP14</strain>
    </source>
</reference>
<evidence type="ECO:0000313" key="2">
    <source>
        <dbReference type="Proteomes" id="UP000540989"/>
    </source>
</evidence>
<dbReference type="RefSeq" id="WP_184214010.1">
    <property type="nucleotide sequence ID" value="NZ_JACHIP010000001.1"/>
</dbReference>
<dbReference type="CDD" id="cd09872">
    <property type="entry name" value="PIN_Sll0205-like"/>
    <property type="match status" value="1"/>
</dbReference>